<dbReference type="GO" id="GO:0004602">
    <property type="term" value="F:glutathione peroxidase activity"/>
    <property type="evidence" value="ECO:0007669"/>
    <property type="project" value="UniProtKB-ARBA"/>
</dbReference>
<dbReference type="InterPro" id="IPR040079">
    <property type="entry name" value="Glutathione_S-Trfase"/>
</dbReference>
<feature type="domain" description="GST C-terminal" evidence="7">
    <location>
        <begin position="91"/>
        <end position="227"/>
    </location>
</feature>
<keyword evidence="9" id="KW-1185">Reference proteome</keyword>
<keyword evidence="3 8" id="KW-0808">Transferase</keyword>
<dbReference type="SUPFAM" id="SSF47616">
    <property type="entry name" value="GST C-terminal domain-like"/>
    <property type="match status" value="1"/>
</dbReference>
<evidence type="ECO:0000256" key="5">
    <source>
        <dbReference type="RuleBase" id="RU003494"/>
    </source>
</evidence>
<comment type="similarity">
    <text evidence="1 5">Belongs to the GST superfamily.</text>
</comment>
<dbReference type="Gene3D" id="3.40.30.10">
    <property type="entry name" value="Glutaredoxin"/>
    <property type="match status" value="1"/>
</dbReference>
<evidence type="ECO:0000259" key="7">
    <source>
        <dbReference type="PROSITE" id="PS50405"/>
    </source>
</evidence>
<evidence type="ECO:0000259" key="6">
    <source>
        <dbReference type="PROSITE" id="PS50404"/>
    </source>
</evidence>
<dbReference type="InterPro" id="IPR036282">
    <property type="entry name" value="Glutathione-S-Trfase_C_sf"/>
</dbReference>
<evidence type="ECO:0000313" key="9">
    <source>
        <dbReference type="Proteomes" id="UP000238350"/>
    </source>
</evidence>
<comment type="caution">
    <text evidence="8">The sequence shown here is derived from an EMBL/GenBank/DDBJ whole genome shotgun (WGS) entry which is preliminary data.</text>
</comment>
<dbReference type="EC" id="2.5.1.18" evidence="2"/>
<dbReference type="SFLD" id="SFLDS00019">
    <property type="entry name" value="Glutathione_Transferase_(cytos"/>
    <property type="match status" value="1"/>
</dbReference>
<evidence type="ECO:0000256" key="1">
    <source>
        <dbReference type="ARBA" id="ARBA00007409"/>
    </source>
</evidence>
<dbReference type="OrthoDB" id="2098326at2759"/>
<reference evidence="8 9" key="1">
    <citation type="submission" date="2017-04" db="EMBL/GenBank/DDBJ databases">
        <title>Genome sequencing of [Candida] sorbophila.</title>
        <authorList>
            <person name="Ahn J.O."/>
        </authorList>
    </citation>
    <scope>NUCLEOTIDE SEQUENCE [LARGE SCALE GENOMIC DNA]</scope>
    <source>
        <strain evidence="8 9">DS02</strain>
    </source>
</reference>
<feature type="domain" description="GST N-terminal" evidence="6">
    <location>
        <begin position="2"/>
        <end position="85"/>
    </location>
</feature>
<evidence type="ECO:0000256" key="4">
    <source>
        <dbReference type="ARBA" id="ARBA00047960"/>
    </source>
</evidence>
<dbReference type="SFLD" id="SFLDG00358">
    <property type="entry name" value="Main_(cytGST)"/>
    <property type="match status" value="1"/>
</dbReference>
<sequence length="227" mass="25788">MTSEITVHYLEHSRGTRALWLLEELGVPYTIKAYKRNPKTQLAPPELKDIHPTGKSPLVVDKDGKVLAESGFICKYLIDKYGKGTELEPRNEQERNDIEYNLFAAESNFMTAGLALYIDHVAVQQAPTGFSFLLRRLFNVIESKYARPEMHLCLSLLNDQISKNGYIAADHLTGGDIMYENGIDFMKQLDPSLLDKYPAILKWFNKVHERPAYKRAVARGVESVAKL</sequence>
<dbReference type="Gene3D" id="1.20.1050.10">
    <property type="match status" value="1"/>
</dbReference>
<comment type="catalytic activity">
    <reaction evidence="4">
        <text>RX + glutathione = an S-substituted glutathione + a halide anion + H(+)</text>
        <dbReference type="Rhea" id="RHEA:16437"/>
        <dbReference type="ChEBI" id="CHEBI:15378"/>
        <dbReference type="ChEBI" id="CHEBI:16042"/>
        <dbReference type="ChEBI" id="CHEBI:17792"/>
        <dbReference type="ChEBI" id="CHEBI:57925"/>
        <dbReference type="ChEBI" id="CHEBI:90779"/>
        <dbReference type="EC" id="2.5.1.18"/>
    </reaction>
</comment>
<organism evidence="8 9">
    <name type="scientific">Wickerhamiella sorbophila</name>
    <dbReference type="NCBI Taxonomy" id="45607"/>
    <lineage>
        <taxon>Eukaryota</taxon>
        <taxon>Fungi</taxon>
        <taxon>Dikarya</taxon>
        <taxon>Ascomycota</taxon>
        <taxon>Saccharomycotina</taxon>
        <taxon>Dipodascomycetes</taxon>
        <taxon>Dipodascales</taxon>
        <taxon>Trichomonascaceae</taxon>
        <taxon>Wickerhamiella</taxon>
    </lineage>
</organism>
<dbReference type="InterPro" id="IPR004046">
    <property type="entry name" value="GST_C"/>
</dbReference>
<dbReference type="Pfam" id="PF02798">
    <property type="entry name" value="GST_N"/>
    <property type="match status" value="1"/>
</dbReference>
<evidence type="ECO:0000313" key="8">
    <source>
        <dbReference type="EMBL" id="PRT53173.1"/>
    </source>
</evidence>
<dbReference type="GeneID" id="36514542"/>
<dbReference type="InterPro" id="IPR004045">
    <property type="entry name" value="Glutathione_S-Trfase_N"/>
</dbReference>
<dbReference type="CDD" id="cd03046">
    <property type="entry name" value="GST_N_GTT1_like"/>
    <property type="match status" value="1"/>
</dbReference>
<accession>A0A2T0FDU5</accession>
<dbReference type="GO" id="GO:0005737">
    <property type="term" value="C:cytoplasm"/>
    <property type="evidence" value="ECO:0007669"/>
    <property type="project" value="UniProtKB-ARBA"/>
</dbReference>
<dbReference type="InterPro" id="IPR010987">
    <property type="entry name" value="Glutathione-S-Trfase_C-like"/>
</dbReference>
<dbReference type="STRING" id="45607.A0A2T0FDU5"/>
<dbReference type="GO" id="GO:0004364">
    <property type="term" value="F:glutathione transferase activity"/>
    <property type="evidence" value="ECO:0007669"/>
    <property type="project" value="UniProtKB-EC"/>
</dbReference>
<dbReference type="Proteomes" id="UP000238350">
    <property type="component" value="Unassembled WGS sequence"/>
</dbReference>
<dbReference type="EMBL" id="NDIQ01000001">
    <property type="protein sequence ID" value="PRT53173.1"/>
    <property type="molecule type" value="Genomic_DNA"/>
</dbReference>
<dbReference type="PANTHER" id="PTHR44051:SF9">
    <property type="entry name" value="GLUTATHIONE S-TRANSFERASE 1"/>
    <property type="match status" value="1"/>
</dbReference>
<dbReference type="PROSITE" id="PS50405">
    <property type="entry name" value="GST_CTER"/>
    <property type="match status" value="1"/>
</dbReference>
<dbReference type="AlphaFoldDB" id="A0A2T0FDU5"/>
<dbReference type="PANTHER" id="PTHR44051">
    <property type="entry name" value="GLUTATHIONE S-TRANSFERASE-RELATED"/>
    <property type="match status" value="1"/>
</dbReference>
<name>A0A2T0FDU5_9ASCO</name>
<dbReference type="SUPFAM" id="SSF52833">
    <property type="entry name" value="Thioredoxin-like"/>
    <property type="match status" value="1"/>
</dbReference>
<proteinExistence type="inferred from homology"/>
<dbReference type="FunFam" id="3.40.30.10:FF:000156">
    <property type="entry name" value="Glutathione S-transferase 1"/>
    <property type="match status" value="1"/>
</dbReference>
<dbReference type="PROSITE" id="PS50404">
    <property type="entry name" value="GST_NTER"/>
    <property type="match status" value="1"/>
</dbReference>
<protein>
    <recommendedName>
        <fullName evidence="2">glutathione transferase</fullName>
        <ecNumber evidence="2">2.5.1.18</ecNumber>
    </recommendedName>
</protein>
<evidence type="ECO:0000256" key="3">
    <source>
        <dbReference type="ARBA" id="ARBA00022679"/>
    </source>
</evidence>
<dbReference type="InterPro" id="IPR036249">
    <property type="entry name" value="Thioredoxin-like_sf"/>
</dbReference>
<dbReference type="Pfam" id="PF00043">
    <property type="entry name" value="GST_C"/>
    <property type="match status" value="1"/>
</dbReference>
<gene>
    <name evidence="8" type="ORF">B9G98_00793</name>
</gene>
<evidence type="ECO:0000256" key="2">
    <source>
        <dbReference type="ARBA" id="ARBA00012452"/>
    </source>
</evidence>
<dbReference type="RefSeq" id="XP_024663119.1">
    <property type="nucleotide sequence ID" value="XM_024807351.1"/>
</dbReference>